<keyword evidence="2" id="KW-1185">Reference proteome</keyword>
<sequence length="428" mass="50019">MASSATNAQPEIPLHTANIEKILLERTSVEYGLRNKRIRDNGNKVKPNKKRLRVLRDLQRMGVMKTRENLNNTDLVVKSVQEIAAKKAKDGTPKDYTINQYVNFLVCLLWFVTPGEAGMTKEEIADLINRGYKKSKPLRGEYDTRRVNNEMSEYQKEKWISDWTAFEREVEAHLETYEPVVYDRQNPTCKEVYEYQQRLQQYANVKFYNVRSALRTVVLFTHPSCNPHQDNVLWWDDHVMYICWRKLKTLSTGGTFIQTITDPFKLKVRKYVERFGNNQLYMFPESHWKSMQKQDTYRDALQSQDQLVTGKRVPPSIMRSVQITHTYDGNLTPAEQQRLSREFRHSAHEHDLYVRKVPQETGRDQEEVEEMGDDLDSDDEDEIIKVGAIPPPELSGSPDFFDCDPSEIVFPDLEDLGLDTMDICEEFS</sequence>
<dbReference type="Proteomes" id="UP001212841">
    <property type="component" value="Unassembled WGS sequence"/>
</dbReference>
<gene>
    <name evidence="1" type="ORF">HK097_000422</name>
</gene>
<name>A0AAD5SHE6_9FUNG</name>
<protein>
    <submittedName>
        <fullName evidence="1">Uncharacterized protein</fullName>
    </submittedName>
</protein>
<dbReference type="AlphaFoldDB" id="A0AAD5SHE6"/>
<comment type="caution">
    <text evidence="1">The sequence shown here is derived from an EMBL/GenBank/DDBJ whole genome shotgun (WGS) entry which is preliminary data.</text>
</comment>
<evidence type="ECO:0000313" key="1">
    <source>
        <dbReference type="EMBL" id="KAJ3054905.1"/>
    </source>
</evidence>
<organism evidence="1 2">
    <name type="scientific">Rhizophlyctis rosea</name>
    <dbReference type="NCBI Taxonomy" id="64517"/>
    <lineage>
        <taxon>Eukaryota</taxon>
        <taxon>Fungi</taxon>
        <taxon>Fungi incertae sedis</taxon>
        <taxon>Chytridiomycota</taxon>
        <taxon>Chytridiomycota incertae sedis</taxon>
        <taxon>Chytridiomycetes</taxon>
        <taxon>Rhizophlyctidales</taxon>
        <taxon>Rhizophlyctidaceae</taxon>
        <taxon>Rhizophlyctis</taxon>
    </lineage>
</organism>
<accession>A0AAD5SHE6</accession>
<proteinExistence type="predicted"/>
<reference evidence="1" key="1">
    <citation type="submission" date="2020-05" db="EMBL/GenBank/DDBJ databases">
        <title>Phylogenomic resolution of chytrid fungi.</title>
        <authorList>
            <person name="Stajich J.E."/>
            <person name="Amses K."/>
            <person name="Simmons R."/>
            <person name="Seto K."/>
            <person name="Myers J."/>
            <person name="Bonds A."/>
            <person name="Quandt C.A."/>
            <person name="Barry K."/>
            <person name="Liu P."/>
            <person name="Grigoriev I."/>
            <person name="Longcore J.E."/>
            <person name="James T.Y."/>
        </authorList>
    </citation>
    <scope>NUCLEOTIDE SEQUENCE</scope>
    <source>
        <strain evidence="1">JEL0318</strain>
    </source>
</reference>
<dbReference type="EMBL" id="JADGJD010000107">
    <property type="protein sequence ID" value="KAJ3054905.1"/>
    <property type="molecule type" value="Genomic_DNA"/>
</dbReference>
<evidence type="ECO:0000313" key="2">
    <source>
        <dbReference type="Proteomes" id="UP001212841"/>
    </source>
</evidence>